<accession>A0A8E5E958</accession>
<evidence type="ECO:0000313" key="1">
    <source>
        <dbReference type="EMBL" id="QQV89963.1"/>
    </source>
</evidence>
<dbReference type="Proteomes" id="UP000693804">
    <property type="component" value="Segment"/>
</dbReference>
<sequence>MKSLHQIDAAISRADKQIAATNSDTKMSNLDKAIIIHGFMTKKGQLTHERIERIKAIEVKGAIVVHN</sequence>
<keyword evidence="2" id="KW-1185">Reference proteome</keyword>
<gene>
    <name evidence="1" type="ORF">Ingeline1_19</name>
</gene>
<reference evidence="1" key="1">
    <citation type="submission" date="2020-07" db="EMBL/GenBank/DDBJ databases">
        <title>Highly diverse flavobacterial phages as mortality factor during North Sea spring blooms.</title>
        <authorList>
            <person name="Bartlau N."/>
            <person name="Wichels A."/>
            <person name="Krohne G."/>
            <person name="Adriaenssens E.M."/>
            <person name="Heins A."/>
            <person name="Fuchs B.M."/>
            <person name="Amann R."/>
            <person name="Moraru C."/>
        </authorList>
    </citation>
    <scope>NUCLEOTIDE SEQUENCE</scope>
</reference>
<evidence type="ECO:0000313" key="2">
    <source>
        <dbReference type="Proteomes" id="UP000693804"/>
    </source>
</evidence>
<protein>
    <submittedName>
        <fullName evidence="1">Uncharacterized protein</fullName>
    </submittedName>
</protein>
<name>A0A8E5E958_9CAUD</name>
<dbReference type="EMBL" id="MT732435">
    <property type="protein sequence ID" value="QQV89963.1"/>
    <property type="molecule type" value="Genomic_DNA"/>
</dbReference>
<organism evidence="1 2">
    <name type="scientific">Cellulophaga phage Ingeline_1</name>
    <dbReference type="NCBI Taxonomy" id="2745674"/>
    <lineage>
        <taxon>Viruses</taxon>
        <taxon>Duplodnaviria</taxon>
        <taxon>Heunggongvirae</taxon>
        <taxon>Uroviricota</taxon>
        <taxon>Caudoviricetes</taxon>
        <taxon>Duneviridae</taxon>
        <taxon>Ingelinevirus</taxon>
        <taxon>Ingelinevirus ingeline</taxon>
    </lineage>
</organism>
<proteinExistence type="predicted"/>